<evidence type="ECO:0008006" key="12">
    <source>
        <dbReference type="Google" id="ProtNLM"/>
    </source>
</evidence>
<dbReference type="Proteomes" id="UP000177027">
    <property type="component" value="Unassembled WGS sequence"/>
</dbReference>
<dbReference type="InterPro" id="IPR038371">
    <property type="entry name" value="Cu_polyphenol_OxRdtase_sf"/>
</dbReference>
<evidence type="ECO:0000256" key="4">
    <source>
        <dbReference type="ARBA" id="ARBA00022723"/>
    </source>
</evidence>
<accession>A0A1F7HC77</accession>
<gene>
    <name evidence="10" type="ORF">A3D06_02410</name>
</gene>
<dbReference type="Pfam" id="PF02578">
    <property type="entry name" value="Cu-oxidase_4"/>
    <property type="match status" value="1"/>
</dbReference>
<dbReference type="GO" id="GO:0017061">
    <property type="term" value="F:S-methyl-5-thioadenosine phosphorylase activity"/>
    <property type="evidence" value="ECO:0007669"/>
    <property type="project" value="UniProtKB-EC"/>
</dbReference>
<name>A0A1F7HC77_9BACT</name>
<keyword evidence="5" id="KW-0378">Hydrolase</keyword>
<keyword evidence="4" id="KW-0479">Metal-binding</keyword>
<evidence type="ECO:0000256" key="3">
    <source>
        <dbReference type="ARBA" id="ARBA00022679"/>
    </source>
</evidence>
<evidence type="ECO:0000256" key="1">
    <source>
        <dbReference type="ARBA" id="ARBA00000553"/>
    </source>
</evidence>
<dbReference type="InterPro" id="IPR011324">
    <property type="entry name" value="Cytotoxic_necrot_fac-like_cat"/>
</dbReference>
<dbReference type="SUPFAM" id="SSF64438">
    <property type="entry name" value="CNF1/YfiH-like putative cysteine hydrolases"/>
    <property type="match status" value="1"/>
</dbReference>
<dbReference type="PANTHER" id="PTHR30616">
    <property type="entry name" value="UNCHARACTERIZED PROTEIN YFIH"/>
    <property type="match status" value="1"/>
</dbReference>
<comment type="catalytic activity">
    <reaction evidence="8">
        <text>adenosine + phosphate = alpha-D-ribose 1-phosphate + adenine</text>
        <dbReference type="Rhea" id="RHEA:27642"/>
        <dbReference type="ChEBI" id="CHEBI:16335"/>
        <dbReference type="ChEBI" id="CHEBI:16708"/>
        <dbReference type="ChEBI" id="CHEBI:43474"/>
        <dbReference type="ChEBI" id="CHEBI:57720"/>
        <dbReference type="EC" id="2.4.2.1"/>
    </reaction>
    <physiologicalReaction direction="left-to-right" evidence="8">
        <dbReference type="Rhea" id="RHEA:27643"/>
    </physiologicalReaction>
</comment>
<comment type="catalytic activity">
    <reaction evidence="1">
        <text>inosine + phosphate = alpha-D-ribose 1-phosphate + hypoxanthine</text>
        <dbReference type="Rhea" id="RHEA:27646"/>
        <dbReference type="ChEBI" id="CHEBI:17368"/>
        <dbReference type="ChEBI" id="CHEBI:17596"/>
        <dbReference type="ChEBI" id="CHEBI:43474"/>
        <dbReference type="ChEBI" id="CHEBI:57720"/>
        <dbReference type="EC" id="2.4.2.1"/>
    </reaction>
    <physiologicalReaction direction="left-to-right" evidence="1">
        <dbReference type="Rhea" id="RHEA:27647"/>
    </physiologicalReaction>
</comment>
<evidence type="ECO:0000256" key="7">
    <source>
        <dbReference type="ARBA" id="ARBA00047989"/>
    </source>
</evidence>
<dbReference type="PANTHER" id="PTHR30616:SF2">
    <property type="entry name" value="PURINE NUCLEOSIDE PHOSPHORYLASE LACC1"/>
    <property type="match status" value="1"/>
</dbReference>
<comment type="catalytic activity">
    <reaction evidence="9">
        <text>S-methyl-5'-thioadenosine + phosphate = 5-(methylsulfanyl)-alpha-D-ribose 1-phosphate + adenine</text>
        <dbReference type="Rhea" id="RHEA:11852"/>
        <dbReference type="ChEBI" id="CHEBI:16708"/>
        <dbReference type="ChEBI" id="CHEBI:17509"/>
        <dbReference type="ChEBI" id="CHEBI:43474"/>
        <dbReference type="ChEBI" id="CHEBI:58533"/>
        <dbReference type="EC" id="2.4.2.28"/>
    </reaction>
    <physiologicalReaction direction="left-to-right" evidence="9">
        <dbReference type="Rhea" id="RHEA:11853"/>
    </physiologicalReaction>
</comment>
<evidence type="ECO:0000256" key="5">
    <source>
        <dbReference type="ARBA" id="ARBA00022801"/>
    </source>
</evidence>
<evidence type="ECO:0000256" key="2">
    <source>
        <dbReference type="ARBA" id="ARBA00007353"/>
    </source>
</evidence>
<evidence type="ECO:0000256" key="6">
    <source>
        <dbReference type="ARBA" id="ARBA00022833"/>
    </source>
</evidence>
<evidence type="ECO:0000256" key="8">
    <source>
        <dbReference type="ARBA" id="ARBA00048968"/>
    </source>
</evidence>
<dbReference type="GO" id="GO:0005507">
    <property type="term" value="F:copper ion binding"/>
    <property type="evidence" value="ECO:0007669"/>
    <property type="project" value="TreeGrafter"/>
</dbReference>
<protein>
    <recommendedName>
        <fullName evidence="12">Purine nucleoside phosphorylase</fullName>
    </recommendedName>
</protein>
<keyword evidence="6" id="KW-0862">Zinc</keyword>
<organism evidence="10 11">
    <name type="scientific">Candidatus Roizmanbacteria bacterium RIFCSPHIGHO2_02_FULL_40_9</name>
    <dbReference type="NCBI Taxonomy" id="1802042"/>
    <lineage>
        <taxon>Bacteria</taxon>
        <taxon>Candidatus Roizmaniibacteriota</taxon>
    </lineage>
</organism>
<keyword evidence="3" id="KW-0808">Transferase</keyword>
<comment type="similarity">
    <text evidence="2">Belongs to the purine nucleoside phosphorylase YfiH/LACC1 family.</text>
</comment>
<evidence type="ECO:0000256" key="9">
    <source>
        <dbReference type="ARBA" id="ARBA00049893"/>
    </source>
</evidence>
<comment type="caution">
    <text evidence="10">The sequence shown here is derived from an EMBL/GenBank/DDBJ whole genome shotgun (WGS) entry which is preliminary data.</text>
</comment>
<reference evidence="10 11" key="1">
    <citation type="journal article" date="2016" name="Nat. Commun.">
        <title>Thousands of microbial genomes shed light on interconnected biogeochemical processes in an aquifer system.</title>
        <authorList>
            <person name="Anantharaman K."/>
            <person name="Brown C.T."/>
            <person name="Hug L.A."/>
            <person name="Sharon I."/>
            <person name="Castelle C.J."/>
            <person name="Probst A.J."/>
            <person name="Thomas B.C."/>
            <person name="Singh A."/>
            <person name="Wilkins M.J."/>
            <person name="Karaoz U."/>
            <person name="Brodie E.L."/>
            <person name="Williams K.H."/>
            <person name="Hubbard S.S."/>
            <person name="Banfield J.F."/>
        </authorList>
    </citation>
    <scope>NUCLEOTIDE SEQUENCE [LARGE SCALE GENOMIC DNA]</scope>
</reference>
<dbReference type="EMBL" id="MFZS01000022">
    <property type="protein sequence ID" value="OGK28890.1"/>
    <property type="molecule type" value="Genomic_DNA"/>
</dbReference>
<dbReference type="CDD" id="cd16833">
    <property type="entry name" value="YfiH"/>
    <property type="match status" value="1"/>
</dbReference>
<dbReference type="InterPro" id="IPR003730">
    <property type="entry name" value="Cu_polyphenol_OxRdtase"/>
</dbReference>
<sequence>MRPFIQKKMLIYNEKLGYVISTLINHSGIQAGFGTRFFETNSLSDNFSTYQFKQIHSSTVSMIDEETPLLIPDSDAGITDKKNRCLIIRTSDCVPIIYADHRNGIIAISHNGWKGTLLNLSAKIIDQMLSCGASLQRICVAIGPSIGPCCYRIFGERYKMFAQTYPELIKKVCVTGDSNKGLNLGLLNYYLFLKAGVLKENIDYRCYCTSCDESRFYSYNRDRSTKSMYSFVLKYDHNR</sequence>
<evidence type="ECO:0000313" key="10">
    <source>
        <dbReference type="EMBL" id="OGK28890.1"/>
    </source>
</evidence>
<evidence type="ECO:0000313" key="11">
    <source>
        <dbReference type="Proteomes" id="UP000177027"/>
    </source>
</evidence>
<dbReference type="AlphaFoldDB" id="A0A1F7HC77"/>
<dbReference type="Gene3D" id="3.60.140.10">
    <property type="entry name" value="CNF1/YfiH-like putative cysteine hydrolases"/>
    <property type="match status" value="1"/>
</dbReference>
<proteinExistence type="inferred from homology"/>
<dbReference type="GO" id="GO:0016787">
    <property type="term" value="F:hydrolase activity"/>
    <property type="evidence" value="ECO:0007669"/>
    <property type="project" value="UniProtKB-KW"/>
</dbReference>
<comment type="catalytic activity">
    <reaction evidence="7">
        <text>adenosine + H2O + H(+) = inosine + NH4(+)</text>
        <dbReference type="Rhea" id="RHEA:24408"/>
        <dbReference type="ChEBI" id="CHEBI:15377"/>
        <dbReference type="ChEBI" id="CHEBI:15378"/>
        <dbReference type="ChEBI" id="CHEBI:16335"/>
        <dbReference type="ChEBI" id="CHEBI:17596"/>
        <dbReference type="ChEBI" id="CHEBI:28938"/>
        <dbReference type="EC" id="3.5.4.4"/>
    </reaction>
    <physiologicalReaction direction="left-to-right" evidence="7">
        <dbReference type="Rhea" id="RHEA:24409"/>
    </physiologicalReaction>
</comment>